<dbReference type="OrthoDB" id="9779442at2"/>
<dbReference type="NCBIfam" id="TIGR03860">
    <property type="entry name" value="FMN_nitrolo"/>
    <property type="match status" value="1"/>
</dbReference>
<name>A0A370L8V5_9HYPH</name>
<feature type="binding site" evidence="6">
    <location>
        <position position="61"/>
    </location>
    <ligand>
        <name>FMN</name>
        <dbReference type="ChEBI" id="CHEBI:58210"/>
    </ligand>
</feature>
<dbReference type="Gene3D" id="3.20.20.30">
    <property type="entry name" value="Luciferase-like domain"/>
    <property type="match status" value="1"/>
</dbReference>
<keyword evidence="1 6" id="KW-0285">Flavoprotein</keyword>
<evidence type="ECO:0000256" key="1">
    <source>
        <dbReference type="ARBA" id="ARBA00022630"/>
    </source>
</evidence>
<dbReference type="EMBL" id="QQTP01000003">
    <property type="protein sequence ID" value="RDJ26828.1"/>
    <property type="molecule type" value="Genomic_DNA"/>
</dbReference>
<dbReference type="InterPro" id="IPR016215">
    <property type="entry name" value="NTA_MOA"/>
</dbReference>
<dbReference type="InterPro" id="IPR011251">
    <property type="entry name" value="Luciferase-like_dom"/>
</dbReference>
<protein>
    <submittedName>
        <fullName evidence="8">FMN-dependent monooxygenase</fullName>
    </submittedName>
</protein>
<feature type="binding site" evidence="6">
    <location>
        <position position="104"/>
    </location>
    <ligand>
        <name>FMN</name>
        <dbReference type="ChEBI" id="CHEBI:58210"/>
    </ligand>
</feature>
<evidence type="ECO:0000256" key="3">
    <source>
        <dbReference type="ARBA" id="ARBA00023002"/>
    </source>
</evidence>
<proteinExistence type="inferred from homology"/>
<evidence type="ECO:0000256" key="2">
    <source>
        <dbReference type="ARBA" id="ARBA00022643"/>
    </source>
</evidence>
<accession>A0A370L8V5</accession>
<feature type="binding site" evidence="6">
    <location>
        <position position="229"/>
    </location>
    <ligand>
        <name>FMN</name>
        <dbReference type="ChEBI" id="CHEBI:58210"/>
    </ligand>
</feature>
<dbReference type="SUPFAM" id="SSF51679">
    <property type="entry name" value="Bacterial luciferase-like"/>
    <property type="match status" value="1"/>
</dbReference>
<dbReference type="CDD" id="cd01095">
    <property type="entry name" value="Nitrilotriacetate_monoxgenase"/>
    <property type="match status" value="1"/>
</dbReference>
<evidence type="ECO:0000313" key="9">
    <source>
        <dbReference type="Proteomes" id="UP000255207"/>
    </source>
</evidence>
<comment type="caution">
    <text evidence="8">The sequence shown here is derived from an EMBL/GenBank/DDBJ whole genome shotgun (WGS) entry which is preliminary data.</text>
</comment>
<evidence type="ECO:0000259" key="7">
    <source>
        <dbReference type="Pfam" id="PF00296"/>
    </source>
</evidence>
<keyword evidence="4 8" id="KW-0503">Monooxygenase</keyword>
<dbReference type="InterPro" id="IPR051260">
    <property type="entry name" value="Diverse_substr_monoxygenases"/>
</dbReference>
<dbReference type="Proteomes" id="UP000255207">
    <property type="component" value="Unassembled WGS sequence"/>
</dbReference>
<evidence type="ECO:0000256" key="6">
    <source>
        <dbReference type="PIRSR" id="PIRSR000337-1"/>
    </source>
</evidence>
<keyword evidence="9" id="KW-1185">Reference proteome</keyword>
<dbReference type="PANTHER" id="PTHR30011">
    <property type="entry name" value="ALKANESULFONATE MONOOXYGENASE-RELATED"/>
    <property type="match status" value="1"/>
</dbReference>
<evidence type="ECO:0000256" key="5">
    <source>
        <dbReference type="ARBA" id="ARBA00033748"/>
    </source>
</evidence>
<dbReference type="InterPro" id="IPR036661">
    <property type="entry name" value="Luciferase-like_sf"/>
</dbReference>
<dbReference type="RefSeq" id="WP_114828710.1">
    <property type="nucleotide sequence ID" value="NZ_QQTO01000001.1"/>
</dbReference>
<dbReference type="AlphaFoldDB" id="A0A370L8V5"/>
<dbReference type="GO" id="GO:0016705">
    <property type="term" value="F:oxidoreductase activity, acting on paired donors, with incorporation or reduction of molecular oxygen"/>
    <property type="evidence" value="ECO:0007669"/>
    <property type="project" value="InterPro"/>
</dbReference>
<feature type="domain" description="Luciferase-like" evidence="7">
    <location>
        <begin position="28"/>
        <end position="389"/>
    </location>
</feature>
<dbReference type="GO" id="GO:0004497">
    <property type="term" value="F:monooxygenase activity"/>
    <property type="evidence" value="ECO:0007669"/>
    <property type="project" value="UniProtKB-KW"/>
</dbReference>
<evidence type="ECO:0000313" key="8">
    <source>
        <dbReference type="EMBL" id="RDJ26828.1"/>
    </source>
</evidence>
<comment type="similarity">
    <text evidence="5">Belongs to the NtaA/SnaA/DszA monooxygenase family.</text>
</comment>
<dbReference type="PANTHER" id="PTHR30011:SF16">
    <property type="entry name" value="C2H2 FINGER DOMAIN TRANSCRIPTION FACTOR (EUROFUNG)-RELATED"/>
    <property type="match status" value="1"/>
</dbReference>
<keyword evidence="3" id="KW-0560">Oxidoreductase</keyword>
<dbReference type="Pfam" id="PF00296">
    <property type="entry name" value="Bac_luciferase"/>
    <property type="match status" value="1"/>
</dbReference>
<sequence length="445" mass="49723">MSTPPRTDKLKLGAFFHPTGNHVAAWLHPQTQIDAGTNFAHYVEMAGIAERGKFDLMFLADAVATRDGNLEALSRWPQYMNFLDPLTLLAGLTAVTTHLGLVATATTSYNEPYQIARRLASFDHMTGGRVGWNVVTSANTSEAYNFGRDEHYAHGERYDRAEEFVEVVKGLWDSYDDGAFVRDRETGRYFKPEALHFLRHQGEHFKVRGPLHIERSPQGHPVIAQASASAVGTELAGRIAEIVFTPLHSLAQGQQIYQQLKDLAVKNGRTPDDIKIMPGLNAIVGRTEAEAQEKHAALQALIHPDVGRELLQNALRGMDLSPYRDDEPFPDEVVAGLIAQDRRRYEHMLAGKPTVREIYQKFAGARGQRTLIGSPTQVADDIEYWFANRAVDGFLIQPADAPGGLDDFVTLVVPELQRRGLFRTEYEGRTLRENLGLRRPPSRYA</sequence>
<reference evidence="9" key="1">
    <citation type="submission" date="2018-07" db="EMBL/GenBank/DDBJ databases">
        <authorList>
            <person name="Safronova V.I."/>
            <person name="Chirak E.R."/>
            <person name="Sazanova A.L."/>
        </authorList>
    </citation>
    <scope>NUCLEOTIDE SEQUENCE [LARGE SCALE GENOMIC DNA]</scope>
    <source>
        <strain evidence="9">RCAM04685</strain>
    </source>
</reference>
<evidence type="ECO:0000256" key="4">
    <source>
        <dbReference type="ARBA" id="ARBA00023033"/>
    </source>
</evidence>
<keyword evidence="2 6" id="KW-0288">FMN</keyword>
<organism evidence="8 9">
    <name type="scientific">Bosea caraganae</name>
    <dbReference type="NCBI Taxonomy" id="2763117"/>
    <lineage>
        <taxon>Bacteria</taxon>
        <taxon>Pseudomonadati</taxon>
        <taxon>Pseudomonadota</taxon>
        <taxon>Alphaproteobacteria</taxon>
        <taxon>Hyphomicrobiales</taxon>
        <taxon>Boseaceae</taxon>
        <taxon>Bosea</taxon>
    </lineage>
</organism>
<feature type="binding site" evidence="6">
    <location>
        <position position="158"/>
    </location>
    <ligand>
        <name>FMN</name>
        <dbReference type="ChEBI" id="CHEBI:58210"/>
    </ligand>
</feature>
<gene>
    <name evidence="8" type="ORF">DWE98_08230</name>
</gene>
<dbReference type="PIRSF" id="PIRSF000337">
    <property type="entry name" value="NTA_MOA"/>
    <property type="match status" value="1"/>
</dbReference>
<feature type="binding site" evidence="6">
    <location>
        <position position="154"/>
    </location>
    <ligand>
        <name>FMN</name>
        <dbReference type="ChEBI" id="CHEBI:58210"/>
    </ligand>
</feature>